<accession>A0A0L6VDQ5</accession>
<proteinExistence type="predicted"/>
<dbReference type="OrthoDB" id="3060595at2759"/>
<organism evidence="1 2">
    <name type="scientific">Puccinia sorghi</name>
    <dbReference type="NCBI Taxonomy" id="27349"/>
    <lineage>
        <taxon>Eukaryota</taxon>
        <taxon>Fungi</taxon>
        <taxon>Dikarya</taxon>
        <taxon>Basidiomycota</taxon>
        <taxon>Pucciniomycotina</taxon>
        <taxon>Pucciniomycetes</taxon>
        <taxon>Pucciniales</taxon>
        <taxon>Pucciniaceae</taxon>
        <taxon>Puccinia</taxon>
    </lineage>
</organism>
<dbReference type="EMBL" id="LAVV01006657">
    <property type="protein sequence ID" value="KNZ58896.1"/>
    <property type="molecule type" value="Genomic_DNA"/>
</dbReference>
<keyword evidence="2" id="KW-1185">Reference proteome</keyword>
<comment type="caution">
    <text evidence="1">The sequence shown here is derived from an EMBL/GenBank/DDBJ whole genome shotgun (WGS) entry which is preliminary data.</text>
</comment>
<dbReference type="VEuPathDB" id="FungiDB:VP01_1838g4"/>
<evidence type="ECO:0000313" key="2">
    <source>
        <dbReference type="Proteomes" id="UP000037035"/>
    </source>
</evidence>
<protein>
    <submittedName>
        <fullName evidence="1">Uncharacterized protein</fullName>
    </submittedName>
</protein>
<gene>
    <name evidence="1" type="ORF">VP01_1838g4</name>
</gene>
<dbReference type="AlphaFoldDB" id="A0A0L6VDQ5"/>
<name>A0A0L6VDQ5_9BASI</name>
<reference evidence="1 2" key="1">
    <citation type="submission" date="2015-08" db="EMBL/GenBank/DDBJ databases">
        <title>Next Generation Sequencing and Analysis of the Genome of Puccinia sorghi L Schw, the Causal Agent of Maize Common Rust.</title>
        <authorList>
            <person name="Rochi L."/>
            <person name="Burguener G."/>
            <person name="Darino M."/>
            <person name="Turjanski A."/>
            <person name="Kreff E."/>
            <person name="Dieguez M.J."/>
            <person name="Sacco F."/>
        </authorList>
    </citation>
    <scope>NUCLEOTIDE SEQUENCE [LARGE SCALE GENOMIC DNA]</scope>
    <source>
        <strain evidence="1 2">RO10H11247</strain>
    </source>
</reference>
<dbReference type="Proteomes" id="UP000037035">
    <property type="component" value="Unassembled WGS sequence"/>
</dbReference>
<evidence type="ECO:0000313" key="1">
    <source>
        <dbReference type="EMBL" id="KNZ58896.1"/>
    </source>
</evidence>
<sequence>MVNLCPPCCPHGRTGTRQVGKELVPAPYHQYLRMFQKSALQGLPPCFWYNFWVELMPGAVP</sequence>